<proteinExistence type="predicted"/>
<reference evidence="1" key="1">
    <citation type="submission" date="2021-06" db="EMBL/GenBank/DDBJ databases">
        <title>Parelaphostrongylus tenuis whole genome reference sequence.</title>
        <authorList>
            <person name="Garwood T.J."/>
            <person name="Larsen P.A."/>
            <person name="Fountain-Jones N.M."/>
            <person name="Garbe J.R."/>
            <person name="Macchietto M.G."/>
            <person name="Kania S.A."/>
            <person name="Gerhold R.W."/>
            <person name="Richards J.E."/>
            <person name="Wolf T.M."/>
        </authorList>
    </citation>
    <scope>NUCLEOTIDE SEQUENCE</scope>
    <source>
        <strain evidence="1">MNPRO001-30</strain>
        <tissue evidence="1">Meninges</tissue>
    </source>
</reference>
<gene>
    <name evidence="1" type="ORF">KIN20_003112</name>
</gene>
<dbReference type="AlphaFoldDB" id="A0AAD5LYP0"/>
<comment type="caution">
    <text evidence="1">The sequence shown here is derived from an EMBL/GenBank/DDBJ whole genome shotgun (WGS) entry which is preliminary data.</text>
</comment>
<dbReference type="Proteomes" id="UP001196413">
    <property type="component" value="Unassembled WGS sequence"/>
</dbReference>
<evidence type="ECO:0000313" key="2">
    <source>
        <dbReference type="Proteomes" id="UP001196413"/>
    </source>
</evidence>
<dbReference type="EMBL" id="JAHQIW010000410">
    <property type="protein sequence ID" value="KAJ1347930.1"/>
    <property type="molecule type" value="Genomic_DNA"/>
</dbReference>
<keyword evidence="2" id="KW-1185">Reference proteome</keyword>
<organism evidence="1 2">
    <name type="scientific">Parelaphostrongylus tenuis</name>
    <name type="common">Meningeal worm</name>
    <dbReference type="NCBI Taxonomy" id="148309"/>
    <lineage>
        <taxon>Eukaryota</taxon>
        <taxon>Metazoa</taxon>
        <taxon>Ecdysozoa</taxon>
        <taxon>Nematoda</taxon>
        <taxon>Chromadorea</taxon>
        <taxon>Rhabditida</taxon>
        <taxon>Rhabditina</taxon>
        <taxon>Rhabditomorpha</taxon>
        <taxon>Strongyloidea</taxon>
        <taxon>Metastrongylidae</taxon>
        <taxon>Parelaphostrongylus</taxon>
    </lineage>
</organism>
<accession>A0AAD5LYP0</accession>
<protein>
    <submittedName>
        <fullName evidence="1">Uncharacterized protein</fullName>
    </submittedName>
</protein>
<name>A0AAD5LYP0_PARTN</name>
<evidence type="ECO:0000313" key="1">
    <source>
        <dbReference type="EMBL" id="KAJ1347930.1"/>
    </source>
</evidence>
<sequence>MPSQITNNIDDARGGVKRVENLIEIILLVIEKCPSIQADNLVIRRERERFKKMKKNTISFGKSVDDTPARL</sequence>